<dbReference type="InterPro" id="IPR036663">
    <property type="entry name" value="Fumarylacetoacetase_C_sf"/>
</dbReference>
<name>A4CC57_9GAMM</name>
<dbReference type="SUPFAM" id="SSF56529">
    <property type="entry name" value="FAH"/>
    <property type="match status" value="1"/>
</dbReference>
<keyword evidence="4" id="KW-1185">Reference proteome</keyword>
<dbReference type="RefSeq" id="WP_009839776.1">
    <property type="nucleotide sequence ID" value="NZ_CH959301.1"/>
</dbReference>
<protein>
    <submittedName>
        <fullName evidence="3">Hydratase/decarboxylase family protein</fullName>
    </submittedName>
</protein>
<dbReference type="GO" id="GO:0005737">
    <property type="term" value="C:cytoplasm"/>
    <property type="evidence" value="ECO:0007669"/>
    <property type="project" value="TreeGrafter"/>
</dbReference>
<dbReference type="AlphaFoldDB" id="A4CC57"/>
<reference evidence="3 4" key="1">
    <citation type="submission" date="2006-02" db="EMBL/GenBank/DDBJ databases">
        <authorList>
            <person name="Moran M.A."/>
            <person name="Kjelleberg S."/>
            <person name="Egan S."/>
            <person name="Saunders N."/>
            <person name="Thomas T."/>
            <person name="Ferriera S."/>
            <person name="Johnson J."/>
            <person name="Kravitz S."/>
            <person name="Halpern A."/>
            <person name="Remington K."/>
            <person name="Beeson K."/>
            <person name="Tran B."/>
            <person name="Rogers Y.-H."/>
            <person name="Friedman R."/>
            <person name="Venter J.C."/>
        </authorList>
    </citation>
    <scope>NUCLEOTIDE SEQUENCE [LARGE SCALE GENOMIC DNA]</scope>
    <source>
        <strain evidence="3 4">D2</strain>
    </source>
</reference>
<organism evidence="3 4">
    <name type="scientific">Pseudoalteromonas tunicata D2</name>
    <dbReference type="NCBI Taxonomy" id="87626"/>
    <lineage>
        <taxon>Bacteria</taxon>
        <taxon>Pseudomonadati</taxon>
        <taxon>Pseudomonadota</taxon>
        <taxon>Gammaproteobacteria</taxon>
        <taxon>Alteromonadales</taxon>
        <taxon>Pseudoalteromonadaceae</taxon>
        <taxon>Pseudoalteromonas</taxon>
    </lineage>
</organism>
<dbReference type="OrthoDB" id="9792137at2"/>
<dbReference type="EMBL" id="AAOH01000005">
    <property type="protein sequence ID" value="EAR27944.1"/>
    <property type="molecule type" value="Genomic_DNA"/>
</dbReference>
<dbReference type="PANTHER" id="PTHR30143">
    <property type="entry name" value="ACID HYDRATASE"/>
    <property type="match status" value="1"/>
</dbReference>
<dbReference type="HOGENOM" id="CLU_060136_1_1_6"/>
<evidence type="ECO:0000313" key="4">
    <source>
        <dbReference type="Proteomes" id="UP000006201"/>
    </source>
</evidence>
<evidence type="ECO:0000313" key="3">
    <source>
        <dbReference type="EMBL" id="EAR27944.1"/>
    </source>
</evidence>
<proteinExistence type="predicted"/>
<dbReference type="PANTHER" id="PTHR30143:SF0">
    <property type="entry name" value="2-KETO-4-PENTENOATE HYDRATASE"/>
    <property type="match status" value="1"/>
</dbReference>
<sequence length="272" mass="29147">MAANLEPVIKSTTDALINTLVERRTLGLKGPSLKLPSLLCNLTSAFELQSAMSATWCQTHQDSVAGWKCLLPSAEKQVVAPIFASEVYDLSSLNLDVPPIAVWTNTGTARIEPELVFVFNKPLLAAQSNISNDDIDAAIGSVHLGLELIGGRFELPAECSFYELFADGLFNQGLVIGPAIDISQQGHVSELTIALQCGEQPPQIISGQHQNNNAKAPLYWLVNFLHQKGISIQSGDSIITGSYAGVLDVPLGEKISISYQGLGALTVTFCQK</sequence>
<accession>A4CC57</accession>
<keyword evidence="1" id="KW-0456">Lyase</keyword>
<feature type="domain" description="Fumarylacetoacetase-like C-terminal" evidence="2">
    <location>
        <begin position="92"/>
        <end position="268"/>
    </location>
</feature>
<dbReference type="STRING" id="87626.PTD2_19020"/>
<comment type="caution">
    <text evidence="3">The sequence shown here is derived from an EMBL/GenBank/DDBJ whole genome shotgun (WGS) entry which is preliminary data.</text>
</comment>
<gene>
    <name evidence="3" type="ORF">PTD2_19020</name>
</gene>
<dbReference type="InterPro" id="IPR050772">
    <property type="entry name" value="Hydratase-Decarb/MhpD_sf"/>
</dbReference>
<dbReference type="GO" id="GO:0008684">
    <property type="term" value="F:2-oxopent-4-enoate hydratase activity"/>
    <property type="evidence" value="ECO:0007669"/>
    <property type="project" value="TreeGrafter"/>
</dbReference>
<evidence type="ECO:0000259" key="2">
    <source>
        <dbReference type="Pfam" id="PF01557"/>
    </source>
</evidence>
<dbReference type="Gene3D" id="3.90.850.10">
    <property type="entry name" value="Fumarylacetoacetase-like, C-terminal domain"/>
    <property type="match status" value="1"/>
</dbReference>
<dbReference type="eggNOG" id="COG3971">
    <property type="taxonomic scope" value="Bacteria"/>
</dbReference>
<dbReference type="Pfam" id="PF01557">
    <property type="entry name" value="FAA_hydrolase"/>
    <property type="match status" value="1"/>
</dbReference>
<dbReference type="InterPro" id="IPR011234">
    <property type="entry name" value="Fumarylacetoacetase-like_C"/>
</dbReference>
<dbReference type="Proteomes" id="UP000006201">
    <property type="component" value="Unassembled WGS sequence"/>
</dbReference>
<evidence type="ECO:0000256" key="1">
    <source>
        <dbReference type="ARBA" id="ARBA00023239"/>
    </source>
</evidence>